<accession>A0ACB8TTW2</accession>
<proteinExistence type="predicted"/>
<name>A0ACB8TTW2_9APHY</name>
<reference evidence="1" key="1">
    <citation type="journal article" date="2021" name="Environ. Microbiol.">
        <title>Gene family expansions and transcriptome signatures uncover fungal adaptations to wood decay.</title>
        <authorList>
            <person name="Hage H."/>
            <person name="Miyauchi S."/>
            <person name="Viragh M."/>
            <person name="Drula E."/>
            <person name="Min B."/>
            <person name="Chaduli D."/>
            <person name="Navarro D."/>
            <person name="Favel A."/>
            <person name="Norest M."/>
            <person name="Lesage-Meessen L."/>
            <person name="Balint B."/>
            <person name="Merenyi Z."/>
            <person name="de Eugenio L."/>
            <person name="Morin E."/>
            <person name="Martinez A.T."/>
            <person name="Baldrian P."/>
            <person name="Stursova M."/>
            <person name="Martinez M.J."/>
            <person name="Novotny C."/>
            <person name="Magnuson J.K."/>
            <person name="Spatafora J.W."/>
            <person name="Maurice S."/>
            <person name="Pangilinan J."/>
            <person name="Andreopoulos W."/>
            <person name="LaButti K."/>
            <person name="Hundley H."/>
            <person name="Na H."/>
            <person name="Kuo A."/>
            <person name="Barry K."/>
            <person name="Lipzen A."/>
            <person name="Henrissat B."/>
            <person name="Riley R."/>
            <person name="Ahrendt S."/>
            <person name="Nagy L.G."/>
            <person name="Grigoriev I.V."/>
            <person name="Martin F."/>
            <person name="Rosso M.N."/>
        </authorList>
    </citation>
    <scope>NUCLEOTIDE SEQUENCE</scope>
    <source>
        <strain evidence="1">CBS 384.51</strain>
    </source>
</reference>
<keyword evidence="1" id="KW-0689">Ribosomal protein</keyword>
<organism evidence="1 2">
    <name type="scientific">Irpex rosettiformis</name>
    <dbReference type="NCBI Taxonomy" id="378272"/>
    <lineage>
        <taxon>Eukaryota</taxon>
        <taxon>Fungi</taxon>
        <taxon>Dikarya</taxon>
        <taxon>Basidiomycota</taxon>
        <taxon>Agaricomycotina</taxon>
        <taxon>Agaricomycetes</taxon>
        <taxon>Polyporales</taxon>
        <taxon>Irpicaceae</taxon>
        <taxon>Irpex</taxon>
    </lineage>
</organism>
<dbReference type="EMBL" id="MU274931">
    <property type="protein sequence ID" value="KAI0085411.1"/>
    <property type="molecule type" value="Genomic_DNA"/>
</dbReference>
<evidence type="ECO:0000313" key="1">
    <source>
        <dbReference type="EMBL" id="KAI0085411.1"/>
    </source>
</evidence>
<dbReference type="Proteomes" id="UP001055072">
    <property type="component" value="Unassembled WGS sequence"/>
</dbReference>
<gene>
    <name evidence="1" type="ORF">BDY19DRAFT_966065</name>
</gene>
<protein>
    <submittedName>
        <fullName evidence="1">Ribosomal protein L15</fullName>
    </submittedName>
</protein>
<sequence length="246" mass="26927">MSSLPRVKAAASRIHLFNLSPAQGSQHKQKRLGRGQGSGRGGTSGKGHKGQKARAGNGKPKPGFEGGQTEITKLFPKKGFVNPNAKVYAAVNLDRIQAWIDQGRLESSPEKPITVRDLLLSGCIHDAKDGVKLLGDGAEELKTPIHITPARASKSAIQAVEKLGGTVFCKYYNDLALRDCLKGRTDRTEAAPARQPDILWYTDWNNRGYLSPQALAKMPPAITNPRWKELSKQLLAHKTQEYDRAK</sequence>
<keyword evidence="2" id="KW-1185">Reference proteome</keyword>
<keyword evidence="1" id="KW-0687">Ribonucleoprotein</keyword>
<comment type="caution">
    <text evidence="1">The sequence shown here is derived from an EMBL/GenBank/DDBJ whole genome shotgun (WGS) entry which is preliminary data.</text>
</comment>
<evidence type="ECO:0000313" key="2">
    <source>
        <dbReference type="Proteomes" id="UP001055072"/>
    </source>
</evidence>